<dbReference type="Proteomes" id="UP000036403">
    <property type="component" value="Unassembled WGS sequence"/>
</dbReference>
<comment type="caution">
    <text evidence="2">The sequence shown here is derived from an EMBL/GenBank/DDBJ whole genome shotgun (WGS) entry which is preliminary data.</text>
</comment>
<dbReference type="Pfam" id="PF25963">
    <property type="entry name" value="Beta-barrel_AAEA"/>
    <property type="match status" value="1"/>
</dbReference>
<evidence type="ECO:0000313" key="3">
    <source>
        <dbReference type="Proteomes" id="UP000036403"/>
    </source>
</evidence>
<gene>
    <name evidence="2" type="ORF">RF55_20003</name>
</gene>
<sequence>MAKATVDQDRASLASARLDLQRSSVRAPVNGIVAYADLTPGAYITPGHGLVTMIDEDSLRVEGYFQETRIGLIKVGDPADVILMGQSQVLHGHVSSITSAINDSDTSIGSNLLPTIDPNFSWVRLAQRIPVRVRLDKVPADTVLIPGRSATVVIEGKSYRPSRTALFPAVAASSREPMIPAQDALIPNAREIVKPAVPSSVQGEWP</sequence>
<keyword evidence="3" id="KW-1185">Reference proteome</keyword>
<feature type="domain" description="p-hydroxybenzoic acid efflux pump subunit AaeA-like beta-barrel" evidence="1">
    <location>
        <begin position="58"/>
        <end position="154"/>
    </location>
</feature>
<evidence type="ECO:0000259" key="1">
    <source>
        <dbReference type="Pfam" id="PF25963"/>
    </source>
</evidence>
<dbReference type="PANTHER" id="PTHR30367">
    <property type="entry name" value="P-HYDROXYBENZOIC ACID EFFLUX PUMP SUBUNIT AAEA-RELATED"/>
    <property type="match status" value="1"/>
</dbReference>
<dbReference type="AlphaFoldDB" id="A0A0J7JZF4"/>
<dbReference type="SUPFAM" id="SSF111369">
    <property type="entry name" value="HlyD-like secretion proteins"/>
    <property type="match status" value="1"/>
</dbReference>
<name>A0A0J7JZF4_LASNI</name>
<dbReference type="InterPro" id="IPR050393">
    <property type="entry name" value="MFP_Efflux_Pump"/>
</dbReference>
<proteinExistence type="predicted"/>
<organism evidence="2 3">
    <name type="scientific">Lasius niger</name>
    <name type="common">Black garden ant</name>
    <dbReference type="NCBI Taxonomy" id="67767"/>
    <lineage>
        <taxon>Eukaryota</taxon>
        <taxon>Metazoa</taxon>
        <taxon>Ecdysozoa</taxon>
        <taxon>Arthropoda</taxon>
        <taxon>Hexapoda</taxon>
        <taxon>Insecta</taxon>
        <taxon>Pterygota</taxon>
        <taxon>Neoptera</taxon>
        <taxon>Endopterygota</taxon>
        <taxon>Hymenoptera</taxon>
        <taxon>Apocrita</taxon>
        <taxon>Aculeata</taxon>
        <taxon>Formicoidea</taxon>
        <taxon>Formicidae</taxon>
        <taxon>Formicinae</taxon>
        <taxon>Lasius</taxon>
        <taxon>Lasius</taxon>
    </lineage>
</organism>
<dbReference type="Gene3D" id="2.40.30.170">
    <property type="match status" value="1"/>
</dbReference>
<dbReference type="PaxDb" id="67767-A0A0J7JZF4"/>
<dbReference type="PANTHER" id="PTHR30367:SF1">
    <property type="entry name" value="MULTIDRUG RESISTANCE PROTEIN MDTN"/>
    <property type="match status" value="1"/>
</dbReference>
<dbReference type="InterPro" id="IPR058634">
    <property type="entry name" value="AaeA-lik-b-barrel"/>
</dbReference>
<dbReference type="EMBL" id="LBMM01019769">
    <property type="protein sequence ID" value="KMQ83457.1"/>
    <property type="molecule type" value="Genomic_DNA"/>
</dbReference>
<protein>
    <submittedName>
        <fullName evidence="2">Secretion protein</fullName>
    </submittedName>
</protein>
<evidence type="ECO:0000313" key="2">
    <source>
        <dbReference type="EMBL" id="KMQ83457.1"/>
    </source>
</evidence>
<dbReference type="OrthoDB" id="10252851at2759"/>
<reference evidence="2 3" key="1">
    <citation type="submission" date="2015-04" db="EMBL/GenBank/DDBJ databases">
        <title>Lasius niger genome sequencing.</title>
        <authorList>
            <person name="Konorov E.A."/>
            <person name="Nikitin M.A."/>
            <person name="Kirill M.V."/>
            <person name="Chang P."/>
        </authorList>
    </citation>
    <scope>NUCLEOTIDE SEQUENCE [LARGE SCALE GENOMIC DNA]</scope>
    <source>
        <tissue evidence="2">Whole</tissue>
    </source>
</reference>
<accession>A0A0J7JZF4</accession>